<accession>A0A4R0QY27</accession>
<evidence type="ECO:0000256" key="3">
    <source>
        <dbReference type="SAM" id="Phobius"/>
    </source>
</evidence>
<dbReference type="PANTHER" id="PTHR33392:SF6">
    <property type="entry name" value="POLYISOPRENYL-TEICHOIC ACID--PEPTIDOGLYCAN TEICHOIC ACID TRANSFERASE TAGU"/>
    <property type="match status" value="1"/>
</dbReference>
<dbReference type="EMBL" id="RXLP01000012">
    <property type="protein sequence ID" value="TCD54620.1"/>
    <property type="molecule type" value="Genomic_DNA"/>
</dbReference>
<feature type="region of interest" description="Disordered" evidence="2">
    <location>
        <begin position="1"/>
        <end position="129"/>
    </location>
</feature>
<reference evidence="5 6" key="1">
    <citation type="submission" date="2018-12" db="EMBL/GenBank/DDBJ databases">
        <title>Alloscrdovia theropitheci sp. nov: a novel taxon from the feces of the bleeding-herat monkey (Theropithecus geleda).</title>
        <authorList>
            <person name="Modesto M."/>
        </authorList>
    </citation>
    <scope>NUCLEOTIDE SEQUENCE [LARGE SCALE GENOMIC DNA]</scope>
    <source>
        <strain evidence="5 6">GLDI4/2</strain>
    </source>
</reference>
<keyword evidence="3" id="KW-0472">Membrane</keyword>
<dbReference type="InterPro" id="IPR050922">
    <property type="entry name" value="LytR/CpsA/Psr_CW_biosynth"/>
</dbReference>
<evidence type="ECO:0000256" key="2">
    <source>
        <dbReference type="SAM" id="MobiDB-lite"/>
    </source>
</evidence>
<proteinExistence type="inferred from homology"/>
<feature type="compositionally biased region" description="Low complexity" evidence="2">
    <location>
        <begin position="12"/>
        <end position="54"/>
    </location>
</feature>
<dbReference type="PANTHER" id="PTHR33392">
    <property type="entry name" value="POLYISOPRENYL-TEICHOIC ACID--PEPTIDOGLYCAN TEICHOIC ACID TRANSFERASE TAGU"/>
    <property type="match status" value="1"/>
</dbReference>
<keyword evidence="3" id="KW-1133">Transmembrane helix</keyword>
<evidence type="ECO:0000259" key="4">
    <source>
        <dbReference type="Pfam" id="PF03816"/>
    </source>
</evidence>
<dbReference type="NCBIfam" id="TIGR00350">
    <property type="entry name" value="lytR_cpsA_psr"/>
    <property type="match status" value="1"/>
</dbReference>
<feature type="domain" description="Cell envelope-related transcriptional attenuator" evidence="4">
    <location>
        <begin position="213"/>
        <end position="355"/>
    </location>
</feature>
<dbReference type="AlphaFoldDB" id="A0A4R0QY27"/>
<keyword evidence="3" id="KW-0812">Transmembrane</keyword>
<dbReference type="OrthoDB" id="9782542at2"/>
<evidence type="ECO:0000256" key="1">
    <source>
        <dbReference type="ARBA" id="ARBA00006068"/>
    </source>
</evidence>
<evidence type="ECO:0000313" key="5">
    <source>
        <dbReference type="EMBL" id="TCD54620.1"/>
    </source>
</evidence>
<dbReference type="Pfam" id="PF03816">
    <property type="entry name" value="LytR_cpsA_psr"/>
    <property type="match status" value="1"/>
</dbReference>
<gene>
    <name evidence="5" type="ORF">EJ419_02620</name>
</gene>
<keyword evidence="6" id="KW-1185">Reference proteome</keyword>
<feature type="transmembrane region" description="Helical" evidence="3">
    <location>
        <begin position="143"/>
        <end position="166"/>
    </location>
</feature>
<name>A0A4R0QY27_9BIFI</name>
<organism evidence="5 6">
    <name type="scientific">Alloscardovia theropitheci</name>
    <dbReference type="NCBI Taxonomy" id="2496842"/>
    <lineage>
        <taxon>Bacteria</taxon>
        <taxon>Bacillati</taxon>
        <taxon>Actinomycetota</taxon>
        <taxon>Actinomycetes</taxon>
        <taxon>Bifidobacteriales</taxon>
        <taxon>Bifidobacteriaceae</taxon>
        <taxon>Alloscardovia</taxon>
    </lineage>
</organism>
<comment type="caution">
    <text evidence="5">The sequence shown here is derived from an EMBL/GenBank/DDBJ whole genome shotgun (WGS) entry which is preliminary data.</text>
</comment>
<feature type="compositionally biased region" description="Low complexity" evidence="2">
    <location>
        <begin position="68"/>
        <end position="128"/>
    </location>
</feature>
<evidence type="ECO:0000313" key="6">
    <source>
        <dbReference type="Proteomes" id="UP000291289"/>
    </source>
</evidence>
<comment type="similarity">
    <text evidence="1">Belongs to the LytR/CpsA/Psr (LCP) family.</text>
</comment>
<dbReference type="Proteomes" id="UP000291289">
    <property type="component" value="Unassembled WGS sequence"/>
</dbReference>
<dbReference type="InterPro" id="IPR004474">
    <property type="entry name" value="LytR_CpsA_psr"/>
</dbReference>
<dbReference type="Gene3D" id="3.40.630.190">
    <property type="entry name" value="LCP protein"/>
    <property type="match status" value="1"/>
</dbReference>
<sequence>MRSHNANRDVPNNGSQRSSAQRSSAQRASGNSATPPSFSPRSSSSRNGSGRTATPRPLDGTPQSFTPRQSASSRSSRSSQGRTANSSTSRVPSSSRGNEYARSTPASSNSSRPASFSSSRGGASSVAPMRNGAAVRKGRAGRIIASVLAIILAIALIFGVWGWFWVDSQLNRTIDLTNASDNSAAHRWLILGSDSREGQTVGSGDAGQLTGFRTDTILVLTKPQSGPASLISIPRDSYVEVNGEGMKINSVAQFAGYDALISSVESITGSKIDHIAQIGFDGVANIVDALDGVELCYDNDVNDPYSTLNWTAGCHVADGPTALAFARMRYADPEGDIGRAKRQRQVISAIMHKAASSSTLTNPSKAIRVASATFKALSVDKSANTGSMISMALAFRDASGSHGVTGSVYFDNLDYEPGGIGSAVHLDAEKNTELFNSLNAGTISEGTSVGGYTGQ</sequence>
<protein>
    <submittedName>
        <fullName evidence="5">LytR family transcriptional regulator</fullName>
    </submittedName>
</protein>